<name>A0A1K2HLM4_9NEIS</name>
<evidence type="ECO:0000259" key="3">
    <source>
        <dbReference type="PROSITE" id="PS51371"/>
    </source>
</evidence>
<feature type="transmembrane region" description="Helical" evidence="2">
    <location>
        <begin position="99"/>
        <end position="116"/>
    </location>
</feature>
<dbReference type="Pfam" id="PF00571">
    <property type="entry name" value="CBS"/>
    <property type="match status" value="2"/>
</dbReference>
<dbReference type="EMBL" id="FPKR01000009">
    <property type="protein sequence ID" value="SFZ77465.1"/>
    <property type="molecule type" value="Genomic_DNA"/>
</dbReference>
<proteinExistence type="predicted"/>
<keyword evidence="2" id="KW-1133">Transmembrane helix</keyword>
<protein>
    <submittedName>
        <fullName evidence="4">CBS domain-containing membrane protein</fullName>
    </submittedName>
</protein>
<evidence type="ECO:0000313" key="4">
    <source>
        <dbReference type="EMBL" id="SFZ77465.1"/>
    </source>
</evidence>
<feature type="domain" description="CBS" evidence="3">
    <location>
        <begin position="244"/>
        <end position="301"/>
    </location>
</feature>
<dbReference type="InterPro" id="IPR046342">
    <property type="entry name" value="CBS_dom_sf"/>
</dbReference>
<keyword evidence="2" id="KW-0812">Transmembrane</keyword>
<reference evidence="4 5" key="1">
    <citation type="submission" date="2016-11" db="EMBL/GenBank/DDBJ databases">
        <authorList>
            <person name="Jaros S."/>
            <person name="Januszkiewicz K."/>
            <person name="Wedrychowicz H."/>
        </authorList>
    </citation>
    <scope>NUCLEOTIDE SEQUENCE [LARGE SCALE GENOMIC DNA]</scope>
    <source>
        <strain evidence="4 5">DSM 18899</strain>
    </source>
</reference>
<keyword evidence="1" id="KW-0129">CBS domain</keyword>
<keyword evidence="5" id="KW-1185">Reference proteome</keyword>
<keyword evidence="2" id="KW-0472">Membrane</keyword>
<dbReference type="InterPro" id="IPR058581">
    <property type="entry name" value="TM_HPP"/>
</dbReference>
<dbReference type="STRING" id="1121279.SAMN02745887_02437"/>
<feature type="transmembrane region" description="Helical" evidence="2">
    <location>
        <begin position="74"/>
        <end position="92"/>
    </location>
</feature>
<evidence type="ECO:0000256" key="1">
    <source>
        <dbReference type="PROSITE-ProRule" id="PRU00703"/>
    </source>
</evidence>
<feature type="domain" description="CBS" evidence="3">
    <location>
        <begin position="316"/>
        <end position="374"/>
    </location>
</feature>
<dbReference type="PANTHER" id="PTHR33741">
    <property type="entry name" value="TRANSMEMBRANE PROTEIN DDB_G0269096-RELATED"/>
    <property type="match status" value="1"/>
</dbReference>
<evidence type="ECO:0000313" key="5">
    <source>
        <dbReference type="Proteomes" id="UP000186513"/>
    </source>
</evidence>
<dbReference type="AlphaFoldDB" id="A0A1K2HLM4"/>
<dbReference type="SUPFAM" id="SSF54631">
    <property type="entry name" value="CBS-domain pair"/>
    <property type="match status" value="1"/>
</dbReference>
<dbReference type="Pfam" id="PF04982">
    <property type="entry name" value="TM_HPP"/>
    <property type="match status" value="1"/>
</dbReference>
<sequence>MSDSSSRWRDWLPDPATVSWPERLRAGIGGALAILLVSLFAATLMPGTAGLLIAASMGASAVIVFGLPTSPLGQPWPLIGGHLISALVGVLCQRLIPEAHLAAALAVGLAIIAMLACRCAHPPGGATALTAVIGGAAIHELGFTYLLHPVLSGAFAVLLMGLLLNNLLSGRHYPLRKHLNSKHGARDPASQARGPVREVDMARALAEQDVLVDLTPAELEQLYLAAERHAARRMAGPLLCADIASRDVLSLAHDLPASDAWRLLHQRDVGSAPVLDAAGRVIGLFAPGEMLQDAPALELAQAALEHWHAKPVSQLMQRSPLQIAHRLPVAELLARMSASEAHLCIVLDDAGQLYGLISQTDLLVHLFHQQLFATQGGLAAAQN</sequence>
<dbReference type="InterPro" id="IPR007065">
    <property type="entry name" value="HPP"/>
</dbReference>
<dbReference type="Proteomes" id="UP000186513">
    <property type="component" value="Unassembled WGS sequence"/>
</dbReference>
<dbReference type="OrthoDB" id="9811720at2"/>
<dbReference type="PROSITE" id="PS51371">
    <property type="entry name" value="CBS"/>
    <property type="match status" value="2"/>
</dbReference>
<evidence type="ECO:0000256" key="2">
    <source>
        <dbReference type="SAM" id="Phobius"/>
    </source>
</evidence>
<dbReference type="PANTHER" id="PTHR33741:SF5">
    <property type="entry name" value="TRANSMEMBRANE PROTEIN DDB_G0269096-RELATED"/>
    <property type="match status" value="1"/>
</dbReference>
<dbReference type="Gene3D" id="3.10.580.10">
    <property type="entry name" value="CBS-domain"/>
    <property type="match status" value="1"/>
</dbReference>
<feature type="transmembrane region" description="Helical" evidence="2">
    <location>
        <begin position="150"/>
        <end position="168"/>
    </location>
</feature>
<dbReference type="InterPro" id="IPR000644">
    <property type="entry name" value="CBS_dom"/>
</dbReference>
<gene>
    <name evidence="4" type="ORF">SAMN02745887_02437</name>
</gene>
<dbReference type="SMART" id="SM00116">
    <property type="entry name" value="CBS"/>
    <property type="match status" value="2"/>
</dbReference>
<accession>A0A1K2HLM4</accession>
<dbReference type="RefSeq" id="WP_072428945.1">
    <property type="nucleotide sequence ID" value="NZ_FPKR01000009.1"/>
</dbReference>
<organism evidence="4 5">
    <name type="scientific">Chitinimonas taiwanensis DSM 18899</name>
    <dbReference type="NCBI Taxonomy" id="1121279"/>
    <lineage>
        <taxon>Bacteria</taxon>
        <taxon>Pseudomonadati</taxon>
        <taxon>Pseudomonadota</taxon>
        <taxon>Betaproteobacteria</taxon>
        <taxon>Neisseriales</taxon>
        <taxon>Chitinibacteraceae</taxon>
        <taxon>Chitinimonas</taxon>
    </lineage>
</organism>